<protein>
    <submittedName>
        <fullName evidence="1">Uncharacterized protein</fullName>
    </submittedName>
</protein>
<gene>
    <name evidence="1" type="ORF">FA15DRAFT_663899</name>
</gene>
<dbReference type="Gene3D" id="2.10.10.20">
    <property type="entry name" value="Carbohydrate-binding module superfamily 5/12"/>
    <property type="match status" value="1"/>
</dbReference>
<evidence type="ECO:0000313" key="2">
    <source>
        <dbReference type="Proteomes" id="UP000307440"/>
    </source>
</evidence>
<keyword evidence="2" id="KW-1185">Reference proteome</keyword>
<dbReference type="Proteomes" id="UP000307440">
    <property type="component" value="Unassembled WGS sequence"/>
</dbReference>
<evidence type="ECO:0000313" key="1">
    <source>
        <dbReference type="EMBL" id="TFK29730.1"/>
    </source>
</evidence>
<dbReference type="OrthoDB" id="2876896at2759"/>
<name>A0A5C3LAC4_COPMA</name>
<reference evidence="1 2" key="1">
    <citation type="journal article" date="2019" name="Nat. Ecol. Evol.">
        <title>Megaphylogeny resolves global patterns of mushroom evolution.</title>
        <authorList>
            <person name="Varga T."/>
            <person name="Krizsan K."/>
            <person name="Foldi C."/>
            <person name="Dima B."/>
            <person name="Sanchez-Garcia M."/>
            <person name="Sanchez-Ramirez S."/>
            <person name="Szollosi G.J."/>
            <person name="Szarkandi J.G."/>
            <person name="Papp V."/>
            <person name="Albert L."/>
            <person name="Andreopoulos W."/>
            <person name="Angelini C."/>
            <person name="Antonin V."/>
            <person name="Barry K.W."/>
            <person name="Bougher N.L."/>
            <person name="Buchanan P."/>
            <person name="Buyck B."/>
            <person name="Bense V."/>
            <person name="Catcheside P."/>
            <person name="Chovatia M."/>
            <person name="Cooper J."/>
            <person name="Damon W."/>
            <person name="Desjardin D."/>
            <person name="Finy P."/>
            <person name="Geml J."/>
            <person name="Haridas S."/>
            <person name="Hughes K."/>
            <person name="Justo A."/>
            <person name="Karasinski D."/>
            <person name="Kautmanova I."/>
            <person name="Kiss B."/>
            <person name="Kocsube S."/>
            <person name="Kotiranta H."/>
            <person name="LaButti K.M."/>
            <person name="Lechner B.E."/>
            <person name="Liimatainen K."/>
            <person name="Lipzen A."/>
            <person name="Lukacs Z."/>
            <person name="Mihaltcheva S."/>
            <person name="Morgado L.N."/>
            <person name="Niskanen T."/>
            <person name="Noordeloos M.E."/>
            <person name="Ohm R.A."/>
            <person name="Ortiz-Santana B."/>
            <person name="Ovrebo C."/>
            <person name="Racz N."/>
            <person name="Riley R."/>
            <person name="Savchenko A."/>
            <person name="Shiryaev A."/>
            <person name="Soop K."/>
            <person name="Spirin V."/>
            <person name="Szebenyi C."/>
            <person name="Tomsovsky M."/>
            <person name="Tulloss R.E."/>
            <person name="Uehling J."/>
            <person name="Grigoriev I.V."/>
            <person name="Vagvolgyi C."/>
            <person name="Papp T."/>
            <person name="Martin F.M."/>
            <person name="Miettinen O."/>
            <person name="Hibbett D.S."/>
            <person name="Nagy L.G."/>
        </authorList>
    </citation>
    <scope>NUCLEOTIDE SEQUENCE [LARGE SCALE GENOMIC DNA]</scope>
    <source>
        <strain evidence="1 2">CBS 121175</strain>
    </source>
</reference>
<proteinExistence type="predicted"/>
<dbReference type="AlphaFoldDB" id="A0A5C3LAC4"/>
<dbReference type="EMBL" id="ML210148">
    <property type="protein sequence ID" value="TFK29730.1"/>
    <property type="molecule type" value="Genomic_DNA"/>
</dbReference>
<sequence>MNRLYVSSSHSIRALINSRRKDPGLVSIALPPLFSSKTMDALSSEWKSGTRYEKGDRVAFKLGDSLGAAAFECIKEHNSNYANQPIEFGNRYWKHYLRGFPRISPPTS</sequence>
<organism evidence="1 2">
    <name type="scientific">Coprinopsis marcescibilis</name>
    <name type="common">Agaric fungus</name>
    <name type="synonym">Psathyrella marcescibilis</name>
    <dbReference type="NCBI Taxonomy" id="230819"/>
    <lineage>
        <taxon>Eukaryota</taxon>
        <taxon>Fungi</taxon>
        <taxon>Dikarya</taxon>
        <taxon>Basidiomycota</taxon>
        <taxon>Agaricomycotina</taxon>
        <taxon>Agaricomycetes</taxon>
        <taxon>Agaricomycetidae</taxon>
        <taxon>Agaricales</taxon>
        <taxon>Agaricineae</taxon>
        <taxon>Psathyrellaceae</taxon>
        <taxon>Coprinopsis</taxon>
    </lineage>
</organism>
<accession>A0A5C3LAC4</accession>